<dbReference type="EMBL" id="SPLM01000077">
    <property type="protein sequence ID" value="TMW61134.1"/>
    <property type="molecule type" value="Genomic_DNA"/>
</dbReference>
<dbReference type="Proteomes" id="UP000794436">
    <property type="component" value="Unassembled WGS sequence"/>
</dbReference>
<name>A0A8K1CD00_PYTOL</name>
<proteinExistence type="predicted"/>
<gene>
    <name evidence="1" type="ORF">Poli38472_013597</name>
</gene>
<protein>
    <submittedName>
        <fullName evidence="1">Uncharacterized protein</fullName>
    </submittedName>
</protein>
<reference evidence="1" key="1">
    <citation type="submission" date="2019-03" db="EMBL/GenBank/DDBJ databases">
        <title>Long read genome sequence of the mycoparasitic Pythium oligandrum ATCC 38472 isolated from sugarbeet rhizosphere.</title>
        <authorList>
            <person name="Gaulin E."/>
        </authorList>
    </citation>
    <scope>NUCLEOTIDE SEQUENCE</scope>
    <source>
        <strain evidence="1">ATCC 38472_TT</strain>
    </source>
</reference>
<sequence>MASEPHSVDPKRTKQVSDLIAASCDVVIPPGGLDGEGTPSKKKNVVAPAQRSSWPTFQSFKRVIGAGDEPTRDFIQILEDDIVSQNYHNLRSIQLVESGPNLPDKKSPGDVGLIQAFLGIVLSSGILVKKNASYAKAYYLGAGFFTTFVKQMKNNVTSLNWYPQTTDTKFLNYAFLA</sequence>
<dbReference type="AlphaFoldDB" id="A0A8K1CD00"/>
<evidence type="ECO:0000313" key="2">
    <source>
        <dbReference type="Proteomes" id="UP000794436"/>
    </source>
</evidence>
<evidence type="ECO:0000313" key="1">
    <source>
        <dbReference type="EMBL" id="TMW61134.1"/>
    </source>
</evidence>
<keyword evidence="2" id="KW-1185">Reference proteome</keyword>
<comment type="caution">
    <text evidence="1">The sequence shown here is derived from an EMBL/GenBank/DDBJ whole genome shotgun (WGS) entry which is preliminary data.</text>
</comment>
<accession>A0A8K1CD00</accession>
<organism evidence="1 2">
    <name type="scientific">Pythium oligandrum</name>
    <name type="common">Mycoparasitic fungus</name>
    <dbReference type="NCBI Taxonomy" id="41045"/>
    <lineage>
        <taxon>Eukaryota</taxon>
        <taxon>Sar</taxon>
        <taxon>Stramenopiles</taxon>
        <taxon>Oomycota</taxon>
        <taxon>Peronosporomycetes</taxon>
        <taxon>Pythiales</taxon>
        <taxon>Pythiaceae</taxon>
        <taxon>Pythium</taxon>
    </lineage>
</organism>